<dbReference type="InterPro" id="IPR006139">
    <property type="entry name" value="D-isomer_2_OHA_DH_cat_dom"/>
</dbReference>
<reference evidence="7 8" key="1">
    <citation type="journal article" date="2017" name="PLoS ONE">
        <title>Development of a real-time PCR for detection of Staphylococcus pseudintermedius using a novel automated comparison of whole-genome sequences.</title>
        <authorList>
            <person name="Verstappen K.M."/>
            <person name="Huijbregts L."/>
            <person name="Spaninks M."/>
            <person name="Wagenaar J.A."/>
            <person name="Fluit A.C."/>
            <person name="Duim B."/>
        </authorList>
    </citation>
    <scope>NUCLEOTIDE SEQUENCE [LARGE SCALE GENOMIC DNA]</scope>
    <source>
        <strain evidence="7 8">215070706401-1</strain>
    </source>
</reference>
<evidence type="ECO:0000256" key="4">
    <source>
        <dbReference type="RuleBase" id="RU003719"/>
    </source>
</evidence>
<dbReference type="GO" id="GO:0051287">
    <property type="term" value="F:NAD binding"/>
    <property type="evidence" value="ECO:0007669"/>
    <property type="project" value="InterPro"/>
</dbReference>
<keyword evidence="3" id="KW-0520">NAD</keyword>
<evidence type="ECO:0000259" key="6">
    <source>
        <dbReference type="Pfam" id="PF02826"/>
    </source>
</evidence>
<dbReference type="PANTHER" id="PTHR43333">
    <property type="entry name" value="2-HACID_DH_C DOMAIN-CONTAINING PROTEIN"/>
    <property type="match status" value="1"/>
</dbReference>
<dbReference type="InterPro" id="IPR006140">
    <property type="entry name" value="D-isomer_DH_NAD-bd"/>
</dbReference>
<feature type="domain" description="D-isomer specific 2-hydroxyacid dehydrogenase catalytic" evidence="5">
    <location>
        <begin position="13"/>
        <end position="302"/>
    </location>
</feature>
<keyword evidence="2 4" id="KW-0560">Oxidoreductase</keyword>
<accession>A0A2A4GWS6</accession>
<protein>
    <submittedName>
        <fullName evidence="7">Hydroxyacid dehydrogenase</fullName>
    </submittedName>
</protein>
<dbReference type="RefSeq" id="WP_096592829.1">
    <property type="nucleotide sequence ID" value="NZ_MWUU01000009.1"/>
</dbReference>
<dbReference type="InterPro" id="IPR036291">
    <property type="entry name" value="NAD(P)-bd_dom_sf"/>
</dbReference>
<evidence type="ECO:0000313" key="7">
    <source>
        <dbReference type="EMBL" id="PCF54826.1"/>
    </source>
</evidence>
<dbReference type="SUPFAM" id="SSF52283">
    <property type="entry name" value="Formate/glycerate dehydrogenase catalytic domain-like"/>
    <property type="match status" value="1"/>
</dbReference>
<comment type="caution">
    <text evidence="7">The sequence shown here is derived from an EMBL/GenBank/DDBJ whole genome shotgun (WGS) entry which is preliminary data.</text>
</comment>
<organism evidence="7 8">
    <name type="scientific">Staphylococcus delphini</name>
    <dbReference type="NCBI Taxonomy" id="53344"/>
    <lineage>
        <taxon>Bacteria</taxon>
        <taxon>Bacillati</taxon>
        <taxon>Bacillota</taxon>
        <taxon>Bacilli</taxon>
        <taxon>Bacillales</taxon>
        <taxon>Staphylococcaceae</taxon>
        <taxon>Staphylococcus</taxon>
        <taxon>Staphylococcus intermedius group</taxon>
    </lineage>
</organism>
<evidence type="ECO:0000256" key="3">
    <source>
        <dbReference type="ARBA" id="ARBA00023027"/>
    </source>
</evidence>
<dbReference type="Proteomes" id="UP000218335">
    <property type="component" value="Unassembled WGS sequence"/>
</dbReference>
<dbReference type="EMBL" id="MWUU01000009">
    <property type="protein sequence ID" value="PCF54826.1"/>
    <property type="molecule type" value="Genomic_DNA"/>
</dbReference>
<evidence type="ECO:0000256" key="2">
    <source>
        <dbReference type="ARBA" id="ARBA00023002"/>
    </source>
</evidence>
<dbReference type="CDD" id="cd12155">
    <property type="entry name" value="PGDH_1"/>
    <property type="match status" value="1"/>
</dbReference>
<evidence type="ECO:0000313" key="8">
    <source>
        <dbReference type="Proteomes" id="UP000218335"/>
    </source>
</evidence>
<dbReference type="Gene3D" id="3.40.50.720">
    <property type="entry name" value="NAD(P)-binding Rossmann-like Domain"/>
    <property type="match status" value="2"/>
</dbReference>
<dbReference type="Pfam" id="PF02826">
    <property type="entry name" value="2-Hacid_dh_C"/>
    <property type="match status" value="1"/>
</dbReference>
<dbReference type="AlphaFoldDB" id="A0A2A4GWS6"/>
<dbReference type="GO" id="GO:0016616">
    <property type="term" value="F:oxidoreductase activity, acting on the CH-OH group of donors, NAD or NADP as acceptor"/>
    <property type="evidence" value="ECO:0007669"/>
    <property type="project" value="InterPro"/>
</dbReference>
<dbReference type="Pfam" id="PF00389">
    <property type="entry name" value="2-Hacid_dh"/>
    <property type="match status" value="1"/>
</dbReference>
<name>A0A2A4GWS6_9STAP</name>
<dbReference type="PANTHER" id="PTHR43333:SF1">
    <property type="entry name" value="D-ISOMER SPECIFIC 2-HYDROXYACID DEHYDROGENASE NAD-BINDING DOMAIN-CONTAINING PROTEIN"/>
    <property type="match status" value="1"/>
</dbReference>
<sequence length="316" mass="36042">MLVVSLMRLDDQETRLQEAFPSVDFKFYKHPSQLPEDVQQQMDVLISYHPEVDANFIENAPNLKWIAWYATGVNRLPFETLKKREIQLTNAGGVHAQQLTEFLFAYILDDYKELKAIYEEQQARIYNHKRVTPSVKDQSILFLGTGKIPQRAAQVAQTLGMKTIGLNTTGHAANHFDETYPISERQHVYKKADIVVNLLPETADTRYLLTAEDFKAMNQHTLLVNLGRGTIAKETVIVDALKNKSIRKAYLDVFEQEPLDSDSALYQLDNVFLTPHISGSHVDNKKLATDIFSNNLKSFLNNGDLIENKVNIDRGY</sequence>
<dbReference type="SUPFAM" id="SSF51735">
    <property type="entry name" value="NAD(P)-binding Rossmann-fold domains"/>
    <property type="match status" value="1"/>
</dbReference>
<comment type="similarity">
    <text evidence="1 4">Belongs to the D-isomer specific 2-hydroxyacid dehydrogenase family.</text>
</comment>
<evidence type="ECO:0000259" key="5">
    <source>
        <dbReference type="Pfam" id="PF00389"/>
    </source>
</evidence>
<gene>
    <name evidence="7" type="ORF">B5C08_07715</name>
</gene>
<proteinExistence type="inferred from homology"/>
<feature type="domain" description="D-isomer specific 2-hydroxyacid dehydrogenase NAD-binding" evidence="6">
    <location>
        <begin position="105"/>
        <end position="278"/>
    </location>
</feature>
<evidence type="ECO:0000256" key="1">
    <source>
        <dbReference type="ARBA" id="ARBA00005854"/>
    </source>
</evidence>